<dbReference type="SUPFAM" id="SSF56672">
    <property type="entry name" value="DNA/RNA polymerases"/>
    <property type="match status" value="1"/>
</dbReference>
<name>A0A0R0LQD9_9MICR</name>
<dbReference type="OrthoDB" id="2195352at2759"/>
<gene>
    <name evidence="1" type="ORF">M153_29518000511</name>
</gene>
<dbReference type="Proteomes" id="UP000051530">
    <property type="component" value="Unassembled WGS sequence"/>
</dbReference>
<proteinExistence type="predicted"/>
<comment type="caution">
    <text evidence="1">The sequence shown here is derived from an EMBL/GenBank/DDBJ whole genome shotgun (WGS) entry which is preliminary data.</text>
</comment>
<keyword evidence="2" id="KW-1185">Reference proteome</keyword>
<dbReference type="PANTHER" id="PTHR24559">
    <property type="entry name" value="TRANSPOSON TY3-I GAG-POL POLYPROTEIN"/>
    <property type="match status" value="1"/>
</dbReference>
<protein>
    <submittedName>
        <fullName evidence="1">Putative LTR retrotransposon</fullName>
    </submittedName>
</protein>
<feature type="non-terminal residue" evidence="1">
    <location>
        <position position="1"/>
    </location>
</feature>
<dbReference type="Gene3D" id="3.10.10.10">
    <property type="entry name" value="HIV Type 1 Reverse Transcriptase, subunit A, domain 1"/>
    <property type="match status" value="1"/>
</dbReference>
<organism evidence="1 2">
    <name type="scientific">Pseudoloma neurophilia</name>
    <dbReference type="NCBI Taxonomy" id="146866"/>
    <lineage>
        <taxon>Eukaryota</taxon>
        <taxon>Fungi</taxon>
        <taxon>Fungi incertae sedis</taxon>
        <taxon>Microsporidia</taxon>
        <taxon>Pseudoloma</taxon>
    </lineage>
</organism>
<reference evidence="1 2" key="1">
    <citation type="submission" date="2015-07" db="EMBL/GenBank/DDBJ databases">
        <title>The genome of Pseudoloma neurophilia, a relevant intracellular parasite of the zebrafish.</title>
        <authorList>
            <person name="Ndikumana S."/>
            <person name="Pelin A."/>
            <person name="Sanders J."/>
            <person name="Corradi N."/>
        </authorList>
    </citation>
    <scope>NUCLEOTIDE SEQUENCE [LARGE SCALE GENOMIC DNA]</scope>
    <source>
        <strain evidence="1 2">MK1</strain>
    </source>
</reference>
<dbReference type="EMBL" id="LGUB01001583">
    <property type="protein sequence ID" value="KRH91730.1"/>
    <property type="molecule type" value="Genomic_DNA"/>
</dbReference>
<evidence type="ECO:0000313" key="2">
    <source>
        <dbReference type="Proteomes" id="UP000051530"/>
    </source>
</evidence>
<dbReference type="InterPro" id="IPR043502">
    <property type="entry name" value="DNA/RNA_pol_sf"/>
</dbReference>
<dbReference type="InterPro" id="IPR053134">
    <property type="entry name" value="RNA-dir_DNA_polymerase"/>
</dbReference>
<accession>A0A0R0LQD9</accession>
<dbReference type="PANTHER" id="PTHR24559:SF444">
    <property type="entry name" value="REVERSE TRANSCRIPTASE DOMAIN-CONTAINING PROTEIN"/>
    <property type="match status" value="1"/>
</dbReference>
<feature type="non-terminal residue" evidence="1">
    <location>
        <position position="170"/>
    </location>
</feature>
<dbReference type="AlphaFoldDB" id="A0A0R0LQD9"/>
<evidence type="ECO:0000313" key="1">
    <source>
        <dbReference type="EMBL" id="KRH91730.1"/>
    </source>
</evidence>
<sequence length="170" mass="19256">TLKHDEIILGYSACRDLNISFEPEICNTVDGFPMTNPSEVSVHISDILSTELSAVETDELENVDSRILPILYETKALEKRKGLLKIDEKHKIVLIDNGKVICSRPYRKNLKERECIKSEVQKLLSEGKIIESSSRYMSPVVLVTKSDGSARFCIDFRALNLNTVKQEFPI</sequence>
<dbReference type="VEuPathDB" id="MicrosporidiaDB:M153_29518000511"/>